<dbReference type="EMBL" id="CAJFCJ010000009">
    <property type="protein sequence ID" value="CAD5118459.1"/>
    <property type="molecule type" value="Genomic_DNA"/>
</dbReference>
<protein>
    <submittedName>
        <fullName evidence="2">DgyrCDS7164</fullName>
    </submittedName>
</protein>
<dbReference type="AlphaFoldDB" id="A0A7I8VRW8"/>
<sequence>MPAAATASSPNLDCNANEREEKEVRRLSDELRQSYGPPSSWAHPTAKIGHGAYTGSAECDELLRNLLPCPRGSQLGV</sequence>
<accession>A0A7I8VRW8</accession>
<evidence type="ECO:0000256" key="1">
    <source>
        <dbReference type="SAM" id="MobiDB-lite"/>
    </source>
</evidence>
<evidence type="ECO:0000313" key="2">
    <source>
        <dbReference type="EMBL" id="CAD5118459.1"/>
    </source>
</evidence>
<feature type="region of interest" description="Disordered" evidence="1">
    <location>
        <begin position="1"/>
        <end position="45"/>
    </location>
</feature>
<feature type="compositionally biased region" description="Polar residues" evidence="1">
    <location>
        <begin position="1"/>
        <end position="14"/>
    </location>
</feature>
<comment type="caution">
    <text evidence="2">The sequence shown here is derived from an EMBL/GenBank/DDBJ whole genome shotgun (WGS) entry which is preliminary data.</text>
</comment>
<proteinExistence type="predicted"/>
<name>A0A7I8VRW8_9ANNE</name>
<feature type="compositionally biased region" description="Basic and acidic residues" evidence="1">
    <location>
        <begin position="16"/>
        <end position="32"/>
    </location>
</feature>
<evidence type="ECO:0000313" key="3">
    <source>
        <dbReference type="Proteomes" id="UP000549394"/>
    </source>
</evidence>
<organism evidence="2 3">
    <name type="scientific">Dimorphilus gyrociliatus</name>
    <dbReference type="NCBI Taxonomy" id="2664684"/>
    <lineage>
        <taxon>Eukaryota</taxon>
        <taxon>Metazoa</taxon>
        <taxon>Spiralia</taxon>
        <taxon>Lophotrochozoa</taxon>
        <taxon>Annelida</taxon>
        <taxon>Polychaeta</taxon>
        <taxon>Polychaeta incertae sedis</taxon>
        <taxon>Dinophilidae</taxon>
        <taxon>Dimorphilus</taxon>
    </lineage>
</organism>
<reference evidence="2 3" key="1">
    <citation type="submission" date="2020-08" db="EMBL/GenBank/DDBJ databases">
        <authorList>
            <person name="Hejnol A."/>
        </authorList>
    </citation>
    <scope>NUCLEOTIDE SEQUENCE [LARGE SCALE GENOMIC DNA]</scope>
</reference>
<gene>
    <name evidence="2" type="ORF">DGYR_LOCUS6833</name>
</gene>
<keyword evidence="3" id="KW-1185">Reference proteome</keyword>
<dbReference type="Proteomes" id="UP000549394">
    <property type="component" value="Unassembled WGS sequence"/>
</dbReference>